<keyword evidence="6" id="KW-0449">Lipoprotein</keyword>
<dbReference type="HOGENOM" id="CLU_038813_0_2_9"/>
<evidence type="ECO:0000256" key="8">
    <source>
        <dbReference type="SAM" id="SignalP"/>
    </source>
</evidence>
<comment type="caution">
    <text evidence="10">The sequence shown here is derived from an EMBL/GenBank/DDBJ whole genome shotgun (WGS) entry which is preliminary data.</text>
</comment>
<dbReference type="InterPro" id="IPR028082">
    <property type="entry name" value="Peripla_BP_I"/>
</dbReference>
<keyword evidence="5" id="KW-0472">Membrane</keyword>
<dbReference type="RefSeq" id="WP_008751695.1">
    <property type="nucleotide sequence ID" value="NZ_GL622296.1"/>
</dbReference>
<dbReference type="EMBL" id="AEPW01000078">
    <property type="protein sequence ID" value="EFU76144.1"/>
    <property type="molecule type" value="Genomic_DNA"/>
</dbReference>
<comment type="similarity">
    <text evidence="2">Belongs to the BMP lipoprotein family.</text>
</comment>
<organism evidence="10 11">
    <name type="scientific">Lachnoanaerobaculum saburreum DSM 3986</name>
    <dbReference type="NCBI Taxonomy" id="887325"/>
    <lineage>
        <taxon>Bacteria</taxon>
        <taxon>Bacillati</taxon>
        <taxon>Bacillota</taxon>
        <taxon>Clostridia</taxon>
        <taxon>Lachnospirales</taxon>
        <taxon>Lachnospiraceae</taxon>
        <taxon>Lachnoanaerobaculum</taxon>
    </lineage>
</organism>
<evidence type="ECO:0000256" key="3">
    <source>
        <dbReference type="ARBA" id="ARBA00022475"/>
    </source>
</evidence>
<reference evidence="10 11" key="1">
    <citation type="submission" date="2010-12" db="EMBL/GenBank/DDBJ databases">
        <authorList>
            <person name="Muzny D."/>
            <person name="Qin X."/>
            <person name="Deng J."/>
            <person name="Jiang H."/>
            <person name="Liu Y."/>
            <person name="Qu J."/>
            <person name="Song X.-Z."/>
            <person name="Zhang L."/>
            <person name="Thornton R."/>
            <person name="Coyle M."/>
            <person name="Francisco L."/>
            <person name="Jackson L."/>
            <person name="Javaid M."/>
            <person name="Korchina V."/>
            <person name="Kovar C."/>
            <person name="Mata R."/>
            <person name="Mathew T."/>
            <person name="Ngo R."/>
            <person name="Nguyen L."/>
            <person name="Nguyen N."/>
            <person name="Okwuonu G."/>
            <person name="Ongeri F."/>
            <person name="Pham C."/>
            <person name="Simmons D."/>
            <person name="Wilczek-Boney K."/>
            <person name="Hale W."/>
            <person name="Jakkamsetti A."/>
            <person name="Pham P."/>
            <person name="Ruth R."/>
            <person name="San Lucas F."/>
            <person name="Warren J."/>
            <person name="Zhang J."/>
            <person name="Zhao Z."/>
            <person name="Zhou C."/>
            <person name="Zhu D."/>
            <person name="Lee S."/>
            <person name="Bess C."/>
            <person name="Blankenburg K."/>
            <person name="Forbes L."/>
            <person name="Fu Q."/>
            <person name="Gubbala S."/>
            <person name="Hirani K."/>
            <person name="Jayaseelan J.C."/>
            <person name="Lara F."/>
            <person name="Munidasa M."/>
            <person name="Palculict T."/>
            <person name="Patil S."/>
            <person name="Pu L.-L."/>
            <person name="Saada N."/>
            <person name="Tang L."/>
            <person name="Weissenberger G."/>
            <person name="Zhu Y."/>
            <person name="Hemphill L."/>
            <person name="Shang Y."/>
            <person name="Youmans B."/>
            <person name="Ayvaz T."/>
            <person name="Ross M."/>
            <person name="Santibanez J."/>
            <person name="Aqrawi P."/>
            <person name="Gross S."/>
            <person name="Joshi V."/>
            <person name="Fowler G."/>
            <person name="Nazareth L."/>
            <person name="Reid J."/>
            <person name="Worley K."/>
            <person name="Petrosino J."/>
            <person name="Highlander S."/>
            <person name="Gibbs R."/>
        </authorList>
    </citation>
    <scope>NUCLEOTIDE SEQUENCE [LARGE SCALE GENOMIC DNA]</scope>
    <source>
        <strain evidence="10 11">DSM 3986</strain>
    </source>
</reference>
<feature type="domain" description="ABC transporter substrate-binding protein PnrA-like" evidence="9">
    <location>
        <begin position="63"/>
        <end position="354"/>
    </location>
</feature>
<proteinExistence type="inferred from homology"/>
<dbReference type="AlphaFoldDB" id="E6LPP6"/>
<evidence type="ECO:0000256" key="6">
    <source>
        <dbReference type="ARBA" id="ARBA00023288"/>
    </source>
</evidence>
<evidence type="ECO:0000256" key="7">
    <source>
        <dbReference type="SAM" id="MobiDB-lite"/>
    </source>
</evidence>
<comment type="subcellular location">
    <subcellularLocation>
        <location evidence="1">Cell membrane</location>
        <topology evidence="1">Lipid-anchor</topology>
    </subcellularLocation>
</comment>
<dbReference type="Proteomes" id="UP000003434">
    <property type="component" value="Unassembled WGS sequence"/>
</dbReference>
<feature type="region of interest" description="Disordered" evidence="7">
    <location>
        <begin position="22"/>
        <end position="56"/>
    </location>
</feature>
<sequence>MKKRLLAITMATLMGCSLIACSSGSSETKTDTSSKAEESKGSESKADESKADAGEKKDAKNFKVGMVTDVGGVNDGSFNQSAWEGLQKAQKELGIQAKYVESKTDADYIPNIETLVDDDYDLIICIGYQLADALKTEAEANPDKKFAIVDDSSIKLDNVACLMFEQAQASYLVGYVAGKTTKSNTVGLVIGMSTDTMNEFGYGYLAGVKDANKDATILQNNVNSFADTGAGKTAANNMVANKADVIFHAAGGTGLGVIDGCKEAGIWAIGVDSDQSKVAPKTILTSAMKRVDIAVYDEAKAALDGEYKPGVKTYTLKDGGVDIAPTTDNLDPELLKEVEGVKADIISGKTVVPKVKADFEAKYGDIYELD</sequence>
<dbReference type="Gene3D" id="3.40.50.2300">
    <property type="match status" value="2"/>
</dbReference>
<evidence type="ECO:0000259" key="9">
    <source>
        <dbReference type="Pfam" id="PF02608"/>
    </source>
</evidence>
<evidence type="ECO:0000256" key="4">
    <source>
        <dbReference type="ARBA" id="ARBA00022729"/>
    </source>
</evidence>
<dbReference type="GO" id="GO:0005886">
    <property type="term" value="C:plasma membrane"/>
    <property type="evidence" value="ECO:0007669"/>
    <property type="project" value="UniProtKB-SubCell"/>
</dbReference>
<accession>E6LPP6</accession>
<dbReference type="PROSITE" id="PS51257">
    <property type="entry name" value="PROKAR_LIPOPROTEIN"/>
    <property type="match status" value="1"/>
</dbReference>
<dbReference type="CDD" id="cd06354">
    <property type="entry name" value="PBP1_PrnA-like"/>
    <property type="match status" value="1"/>
</dbReference>
<dbReference type="eggNOG" id="COG1744">
    <property type="taxonomic scope" value="Bacteria"/>
</dbReference>
<keyword evidence="3" id="KW-1003">Cell membrane</keyword>
<dbReference type="PANTHER" id="PTHR34296">
    <property type="entry name" value="TRANSCRIPTIONAL ACTIVATOR PROTEIN MED"/>
    <property type="match status" value="1"/>
</dbReference>
<keyword evidence="4 8" id="KW-0732">Signal</keyword>
<dbReference type="InterPro" id="IPR050957">
    <property type="entry name" value="BMP_lipoprotein"/>
</dbReference>
<dbReference type="InterPro" id="IPR003760">
    <property type="entry name" value="PnrA-like"/>
</dbReference>
<feature type="chain" id="PRO_5039395235" evidence="8">
    <location>
        <begin position="23"/>
        <end position="370"/>
    </location>
</feature>
<evidence type="ECO:0000256" key="5">
    <source>
        <dbReference type="ARBA" id="ARBA00023136"/>
    </source>
</evidence>
<evidence type="ECO:0000256" key="1">
    <source>
        <dbReference type="ARBA" id="ARBA00004193"/>
    </source>
</evidence>
<dbReference type="Pfam" id="PF02608">
    <property type="entry name" value="Bmp"/>
    <property type="match status" value="1"/>
</dbReference>
<gene>
    <name evidence="10" type="ORF">HMPREF0381_1931</name>
</gene>
<evidence type="ECO:0000313" key="11">
    <source>
        <dbReference type="Proteomes" id="UP000003434"/>
    </source>
</evidence>
<dbReference type="SUPFAM" id="SSF53822">
    <property type="entry name" value="Periplasmic binding protein-like I"/>
    <property type="match status" value="1"/>
</dbReference>
<name>E6LPP6_9FIRM</name>
<feature type="compositionally biased region" description="Basic and acidic residues" evidence="7">
    <location>
        <begin position="28"/>
        <end position="56"/>
    </location>
</feature>
<evidence type="ECO:0000313" key="10">
    <source>
        <dbReference type="EMBL" id="EFU76144.1"/>
    </source>
</evidence>
<feature type="signal peptide" evidence="8">
    <location>
        <begin position="1"/>
        <end position="22"/>
    </location>
</feature>
<protein>
    <submittedName>
        <fullName evidence="10">Basic membrane protein</fullName>
    </submittedName>
</protein>
<dbReference type="PANTHER" id="PTHR34296:SF2">
    <property type="entry name" value="ABC TRANSPORTER GUANOSINE-BINDING PROTEIN NUPN"/>
    <property type="match status" value="1"/>
</dbReference>
<evidence type="ECO:0000256" key="2">
    <source>
        <dbReference type="ARBA" id="ARBA00008610"/>
    </source>
</evidence>